<evidence type="ECO:0008006" key="3">
    <source>
        <dbReference type="Google" id="ProtNLM"/>
    </source>
</evidence>
<organism evidence="1 2">
    <name type="scientific">Pandoraea aquatica</name>
    <dbReference type="NCBI Taxonomy" id="2508290"/>
    <lineage>
        <taxon>Bacteria</taxon>
        <taxon>Pseudomonadati</taxon>
        <taxon>Pseudomonadota</taxon>
        <taxon>Betaproteobacteria</taxon>
        <taxon>Burkholderiales</taxon>
        <taxon>Burkholderiaceae</taxon>
        <taxon>Pandoraea</taxon>
    </lineage>
</organism>
<dbReference type="OrthoDB" id="9780929at2"/>
<dbReference type="EMBL" id="CABPSN010000001">
    <property type="protein sequence ID" value="VVD78485.1"/>
    <property type="molecule type" value="Genomic_DNA"/>
</dbReference>
<dbReference type="Pfam" id="PF08843">
    <property type="entry name" value="AbiEii"/>
    <property type="match status" value="1"/>
</dbReference>
<name>A0A5E4SSP2_9BURK</name>
<gene>
    <name evidence="1" type="ORF">PAQ31011_01006</name>
</gene>
<proteinExistence type="predicted"/>
<dbReference type="RefSeq" id="WP_150574709.1">
    <property type="nucleotide sequence ID" value="NZ_CABPSN010000001.1"/>
</dbReference>
<dbReference type="AlphaFoldDB" id="A0A5E4SSP2"/>
<accession>A0A5E4SSP2</accession>
<evidence type="ECO:0000313" key="2">
    <source>
        <dbReference type="Proteomes" id="UP000366819"/>
    </source>
</evidence>
<dbReference type="Proteomes" id="UP000366819">
    <property type="component" value="Unassembled WGS sequence"/>
</dbReference>
<evidence type="ECO:0000313" key="1">
    <source>
        <dbReference type="EMBL" id="VVD78485.1"/>
    </source>
</evidence>
<keyword evidence="2" id="KW-1185">Reference proteome</keyword>
<dbReference type="Gene3D" id="3.10.450.620">
    <property type="entry name" value="JHP933, nucleotidyltransferase-like core domain"/>
    <property type="match status" value="1"/>
</dbReference>
<reference evidence="1 2" key="1">
    <citation type="submission" date="2019-08" db="EMBL/GenBank/DDBJ databases">
        <authorList>
            <person name="Peeters C."/>
        </authorList>
    </citation>
    <scope>NUCLEOTIDE SEQUENCE [LARGE SCALE GENOMIC DNA]</scope>
    <source>
        <strain evidence="1 2">LMG 31011</strain>
    </source>
</reference>
<sequence length="323" mass="36313">MRIISKAQFELIDALVAEEDLGGISAAILEKDIHVTDTLRALASLEHKNTRLVFCGGTSLSKAHRLIHRMSEDIDLKVVLSPDTALSQNQLKTHLSALKKQVADCLHKLGFAEIAGEATARNANRYFASGWLYKEQYATNTSLRPHLKLEFTTRTPYFATSEQPLGYLAYQLANRDASEFTMSCVAIEETLAEKVLSFLRRFAEHRAEKRNDWDDALVRHIYDVWCIVKEEQAVAHRAAEHFNDLVAFDQGEFTRHKEFCEDPAACMSVALEAIGNDKQTAEEYATKLIPLIYGNDKPTFVEAFGVFKGVGQKLLNTIPRAHV</sequence>
<dbReference type="InterPro" id="IPR014942">
    <property type="entry name" value="AbiEii"/>
</dbReference>
<protein>
    <recommendedName>
        <fullName evidence="3">Nucleotidyl transferase AbiEii/AbiGii toxin family protein</fullName>
    </recommendedName>
</protein>